<sequence length="70" mass="7766">MRIAIMLPDGTQLYESGLLELGQVLTSIELSQELKPGIYEGAILSYSCYGMEEIKELNGAKTIFKLEVEP</sequence>
<evidence type="ECO:0000313" key="2">
    <source>
        <dbReference type="Proteomes" id="UP001166402"/>
    </source>
</evidence>
<accession>A0ABS4NBY0</accession>
<proteinExistence type="predicted"/>
<protein>
    <submittedName>
        <fullName evidence="1">Uncharacterized protein</fullName>
    </submittedName>
</protein>
<evidence type="ECO:0000313" key="1">
    <source>
        <dbReference type="EMBL" id="MBP2071190.1"/>
    </source>
</evidence>
<gene>
    <name evidence="1" type="ORF">J2Z80_000691</name>
</gene>
<dbReference type="EMBL" id="JAGGLT010000005">
    <property type="protein sequence ID" value="MBP2071190.1"/>
    <property type="molecule type" value="Genomic_DNA"/>
</dbReference>
<organism evidence="1 2">
    <name type="scientific">Thermoanaerobacterium butyriciformans</name>
    <dbReference type="NCBI Taxonomy" id="1702242"/>
    <lineage>
        <taxon>Bacteria</taxon>
        <taxon>Bacillati</taxon>
        <taxon>Bacillota</taxon>
        <taxon>Clostridia</taxon>
        <taxon>Thermoanaerobacterales</taxon>
        <taxon>Thermoanaerobacteraceae</taxon>
        <taxon>Thermoanaerobacterium</taxon>
    </lineage>
</organism>
<dbReference type="RefSeq" id="WP_209453130.1">
    <property type="nucleotide sequence ID" value="NZ_JAGGLT010000005.1"/>
</dbReference>
<dbReference type="Proteomes" id="UP001166402">
    <property type="component" value="Unassembled WGS sequence"/>
</dbReference>
<reference evidence="1" key="1">
    <citation type="submission" date="2021-03" db="EMBL/GenBank/DDBJ databases">
        <title>Genomic Encyclopedia of Type Strains, Phase IV (KMG-IV): sequencing the most valuable type-strain genomes for metagenomic binning, comparative biology and taxonomic classification.</title>
        <authorList>
            <person name="Goeker M."/>
        </authorList>
    </citation>
    <scope>NUCLEOTIDE SEQUENCE</scope>
    <source>
        <strain evidence="1">DSM 101588</strain>
    </source>
</reference>
<keyword evidence="2" id="KW-1185">Reference proteome</keyword>
<comment type="caution">
    <text evidence="1">The sequence shown here is derived from an EMBL/GenBank/DDBJ whole genome shotgun (WGS) entry which is preliminary data.</text>
</comment>
<name>A0ABS4NBY0_9THEO</name>